<dbReference type="AlphaFoldDB" id="A0AA96RK57"/>
<keyword evidence="2" id="KW-0238">DNA-binding</keyword>
<evidence type="ECO:0000313" key="6">
    <source>
        <dbReference type="Proteomes" id="UP001305702"/>
    </source>
</evidence>
<evidence type="ECO:0000313" key="5">
    <source>
        <dbReference type="EMBL" id="WNQ14009.1"/>
    </source>
</evidence>
<dbReference type="InterPro" id="IPR018062">
    <property type="entry name" value="HTH_AraC-typ_CS"/>
</dbReference>
<accession>A0AA96RK57</accession>
<dbReference type="InterPro" id="IPR037923">
    <property type="entry name" value="HTH-like"/>
</dbReference>
<dbReference type="Gene3D" id="2.60.120.10">
    <property type="entry name" value="Jelly Rolls"/>
    <property type="match status" value="1"/>
</dbReference>
<dbReference type="PRINTS" id="PR00032">
    <property type="entry name" value="HTHARAC"/>
</dbReference>
<organism evidence="5 6">
    <name type="scientific">Paenibacillus aurantius</name>
    <dbReference type="NCBI Taxonomy" id="2918900"/>
    <lineage>
        <taxon>Bacteria</taxon>
        <taxon>Bacillati</taxon>
        <taxon>Bacillota</taxon>
        <taxon>Bacilli</taxon>
        <taxon>Bacillales</taxon>
        <taxon>Paenibacillaceae</taxon>
        <taxon>Paenibacillus</taxon>
    </lineage>
</organism>
<keyword evidence="6" id="KW-1185">Reference proteome</keyword>
<dbReference type="InterPro" id="IPR003313">
    <property type="entry name" value="AraC-bd"/>
</dbReference>
<protein>
    <submittedName>
        <fullName evidence="5">Helix-turn-helix domain-containing protein</fullName>
    </submittedName>
</protein>
<name>A0AA96RK57_9BACL</name>
<dbReference type="SUPFAM" id="SSF51215">
    <property type="entry name" value="Regulatory protein AraC"/>
    <property type="match status" value="1"/>
</dbReference>
<dbReference type="InterPro" id="IPR018060">
    <property type="entry name" value="HTH_AraC"/>
</dbReference>
<dbReference type="PROSITE" id="PS00041">
    <property type="entry name" value="HTH_ARAC_FAMILY_1"/>
    <property type="match status" value="1"/>
</dbReference>
<dbReference type="PROSITE" id="PS01124">
    <property type="entry name" value="HTH_ARAC_FAMILY_2"/>
    <property type="match status" value="1"/>
</dbReference>
<feature type="domain" description="HTH araC/xylS-type" evidence="4">
    <location>
        <begin position="186"/>
        <end position="286"/>
    </location>
</feature>
<dbReference type="KEGG" id="paun:MJA45_13615"/>
<dbReference type="SUPFAM" id="SSF46689">
    <property type="entry name" value="Homeodomain-like"/>
    <property type="match status" value="1"/>
</dbReference>
<keyword evidence="3" id="KW-0804">Transcription</keyword>
<gene>
    <name evidence="5" type="ORF">MJA45_13615</name>
</gene>
<evidence type="ECO:0000259" key="4">
    <source>
        <dbReference type="PROSITE" id="PS01124"/>
    </source>
</evidence>
<proteinExistence type="predicted"/>
<evidence type="ECO:0000256" key="1">
    <source>
        <dbReference type="ARBA" id="ARBA00023015"/>
    </source>
</evidence>
<dbReference type="InterPro" id="IPR014710">
    <property type="entry name" value="RmlC-like_jellyroll"/>
</dbReference>
<dbReference type="PANTHER" id="PTHR43280">
    <property type="entry name" value="ARAC-FAMILY TRANSCRIPTIONAL REGULATOR"/>
    <property type="match status" value="1"/>
</dbReference>
<keyword evidence="1" id="KW-0805">Transcription regulation</keyword>
<dbReference type="SMART" id="SM00342">
    <property type="entry name" value="HTH_ARAC"/>
    <property type="match status" value="1"/>
</dbReference>
<evidence type="ECO:0000256" key="2">
    <source>
        <dbReference type="ARBA" id="ARBA00023125"/>
    </source>
</evidence>
<dbReference type="Gene3D" id="1.10.10.60">
    <property type="entry name" value="Homeodomain-like"/>
    <property type="match status" value="2"/>
</dbReference>
<dbReference type="GO" id="GO:0003700">
    <property type="term" value="F:DNA-binding transcription factor activity"/>
    <property type="evidence" value="ECO:0007669"/>
    <property type="project" value="InterPro"/>
</dbReference>
<dbReference type="EMBL" id="CP130318">
    <property type="protein sequence ID" value="WNQ14009.1"/>
    <property type="molecule type" value="Genomic_DNA"/>
</dbReference>
<dbReference type="Proteomes" id="UP001305702">
    <property type="component" value="Chromosome"/>
</dbReference>
<dbReference type="RefSeq" id="WP_315607791.1">
    <property type="nucleotide sequence ID" value="NZ_CP130318.1"/>
</dbReference>
<dbReference type="InterPro" id="IPR020449">
    <property type="entry name" value="Tscrpt_reg_AraC-type_HTH"/>
</dbReference>
<dbReference type="InterPro" id="IPR009057">
    <property type="entry name" value="Homeodomain-like_sf"/>
</dbReference>
<sequence>MKIAELHPYVHYATRFPFAPGQASRSRMCYSSSLYLISEGKGRLTTCGRTYKTYPGALVYIPAGQPHDWIAEPEDPMVHVCCYFDWAHHIPLQAQHDHPHIICYDLSKLNSALVGPAFPYTIPEYTQVDKVWQWVERFELFYTPNEFPNDRTYFRHLKVQSQFQDFIGHFLSFVLKDEHIPDPRIVRLLEEMDQDLVHGQVLPLEEYYRKCRLSRGYFFSLFKETTGMSPIQYVNRYRINRAKEELQGSGLSITEIAEKYQFSSIHYFSKLFRQLTGMTPSEYRERT</sequence>
<evidence type="ECO:0000256" key="3">
    <source>
        <dbReference type="ARBA" id="ARBA00023163"/>
    </source>
</evidence>
<dbReference type="Pfam" id="PF02311">
    <property type="entry name" value="AraC_binding"/>
    <property type="match status" value="1"/>
</dbReference>
<dbReference type="GO" id="GO:0043565">
    <property type="term" value="F:sequence-specific DNA binding"/>
    <property type="evidence" value="ECO:0007669"/>
    <property type="project" value="InterPro"/>
</dbReference>
<dbReference type="Pfam" id="PF12833">
    <property type="entry name" value="HTH_18"/>
    <property type="match status" value="1"/>
</dbReference>
<dbReference type="PANTHER" id="PTHR43280:SF2">
    <property type="entry name" value="HTH-TYPE TRANSCRIPTIONAL REGULATOR EXSA"/>
    <property type="match status" value="1"/>
</dbReference>
<reference evidence="5 6" key="1">
    <citation type="submission" date="2022-02" db="EMBL/GenBank/DDBJ databases">
        <title>Paenibacillus sp. MBLB1776 Whole Genome Shotgun Sequencing.</title>
        <authorList>
            <person name="Hwang C.Y."/>
            <person name="Cho E.-S."/>
            <person name="Seo M.-J."/>
        </authorList>
    </citation>
    <scope>NUCLEOTIDE SEQUENCE [LARGE SCALE GENOMIC DNA]</scope>
    <source>
        <strain evidence="5 6">MBLB1776</strain>
    </source>
</reference>